<gene>
    <name evidence="4" type="ORF">RJ639_036898</name>
</gene>
<reference evidence="4" key="1">
    <citation type="submission" date="2022-12" db="EMBL/GenBank/DDBJ databases">
        <title>Draft genome assemblies for two species of Escallonia (Escalloniales).</title>
        <authorList>
            <person name="Chanderbali A."/>
            <person name="Dervinis C."/>
            <person name="Anghel I."/>
            <person name="Soltis D."/>
            <person name="Soltis P."/>
            <person name="Zapata F."/>
        </authorList>
    </citation>
    <scope>NUCLEOTIDE SEQUENCE</scope>
    <source>
        <strain evidence="4">UCBG64.0493</strain>
        <tissue evidence="4">Leaf</tissue>
    </source>
</reference>
<dbReference type="Pfam" id="PF17766">
    <property type="entry name" value="fn3_6"/>
    <property type="match status" value="1"/>
</dbReference>
<evidence type="ECO:0000313" key="5">
    <source>
        <dbReference type="Proteomes" id="UP001188597"/>
    </source>
</evidence>
<dbReference type="EMBL" id="JAVXUP010000286">
    <property type="protein sequence ID" value="KAK3031963.1"/>
    <property type="molecule type" value="Genomic_DNA"/>
</dbReference>
<keyword evidence="5" id="KW-1185">Reference proteome</keyword>
<accession>A0AA89B9I8</accession>
<evidence type="ECO:0000313" key="4">
    <source>
        <dbReference type="EMBL" id="KAK3031963.1"/>
    </source>
</evidence>
<dbReference type="AlphaFoldDB" id="A0AA89B9I8"/>
<dbReference type="PANTHER" id="PTHR10795">
    <property type="entry name" value="PROPROTEIN CONVERTASE SUBTILISIN/KEXIN"/>
    <property type="match status" value="1"/>
</dbReference>
<organism evidence="4 5">
    <name type="scientific">Escallonia herrerae</name>
    <dbReference type="NCBI Taxonomy" id="1293975"/>
    <lineage>
        <taxon>Eukaryota</taxon>
        <taxon>Viridiplantae</taxon>
        <taxon>Streptophyta</taxon>
        <taxon>Embryophyta</taxon>
        <taxon>Tracheophyta</taxon>
        <taxon>Spermatophyta</taxon>
        <taxon>Magnoliopsida</taxon>
        <taxon>eudicotyledons</taxon>
        <taxon>Gunneridae</taxon>
        <taxon>Pentapetalae</taxon>
        <taxon>asterids</taxon>
        <taxon>campanulids</taxon>
        <taxon>Escalloniales</taxon>
        <taxon>Escalloniaceae</taxon>
        <taxon>Escallonia</taxon>
    </lineage>
</organism>
<name>A0AA89B9I8_9ASTE</name>
<dbReference type="InterPro" id="IPR045051">
    <property type="entry name" value="SBT"/>
</dbReference>
<dbReference type="Proteomes" id="UP001188597">
    <property type="component" value="Unassembled WGS sequence"/>
</dbReference>
<evidence type="ECO:0000256" key="1">
    <source>
        <dbReference type="ARBA" id="ARBA00011073"/>
    </source>
</evidence>
<feature type="domain" description="Subtilisin-like protease fibronectin type-III" evidence="3">
    <location>
        <begin position="33"/>
        <end position="118"/>
    </location>
</feature>
<evidence type="ECO:0000259" key="3">
    <source>
        <dbReference type="Pfam" id="PF17766"/>
    </source>
</evidence>
<dbReference type="InterPro" id="IPR041469">
    <property type="entry name" value="Subtilisin-like_FN3"/>
</dbReference>
<sequence length="122" mass="12895">MSAKTNPDAEFAYGAGHINPMKAVDPGLVYDANELDYIKTVTNVGSAVCNYKAVVTCPPGSGIQVGVVPSVLNFTALGQKLSFEVDIRGSINTQEDPIKSASLVWDDGVHQVRSPIVVYAPS</sequence>
<protein>
    <recommendedName>
        <fullName evidence="3">Subtilisin-like protease fibronectin type-III domain-containing protein</fullName>
    </recommendedName>
</protein>
<proteinExistence type="inferred from homology"/>
<evidence type="ECO:0000256" key="2">
    <source>
        <dbReference type="ARBA" id="ARBA00022729"/>
    </source>
</evidence>
<keyword evidence="2" id="KW-0732">Signal</keyword>
<dbReference type="Gene3D" id="2.60.40.2310">
    <property type="match status" value="1"/>
</dbReference>
<comment type="caution">
    <text evidence="4">The sequence shown here is derived from an EMBL/GenBank/DDBJ whole genome shotgun (WGS) entry which is preliminary data.</text>
</comment>
<comment type="similarity">
    <text evidence="1">Belongs to the peptidase S8 family.</text>
</comment>